<evidence type="ECO:0000313" key="1">
    <source>
        <dbReference type="EMBL" id="EAA17261.1"/>
    </source>
</evidence>
<gene>
    <name evidence="1" type="ORF">PY05261</name>
</gene>
<comment type="caution">
    <text evidence="1">The sequence shown here is derived from an EMBL/GenBank/DDBJ whole genome shotgun (WGS) entry which is preliminary data.</text>
</comment>
<accession>Q7RE08</accession>
<dbReference type="EMBL" id="AABL01001659">
    <property type="protein sequence ID" value="EAA17261.1"/>
    <property type="molecule type" value="Genomic_DNA"/>
</dbReference>
<dbReference type="InParanoid" id="Q7RE08"/>
<keyword evidence="2" id="KW-1185">Reference proteome</keyword>
<evidence type="ECO:0000313" key="2">
    <source>
        <dbReference type="Proteomes" id="UP000008553"/>
    </source>
</evidence>
<name>Q7RE08_PLAYO</name>
<proteinExistence type="predicted"/>
<organism evidence="1 2">
    <name type="scientific">Plasmodium yoelii yoelii</name>
    <dbReference type="NCBI Taxonomy" id="73239"/>
    <lineage>
        <taxon>Eukaryota</taxon>
        <taxon>Sar</taxon>
        <taxon>Alveolata</taxon>
        <taxon>Apicomplexa</taxon>
        <taxon>Aconoidasida</taxon>
        <taxon>Haemosporida</taxon>
        <taxon>Plasmodiidae</taxon>
        <taxon>Plasmodium</taxon>
        <taxon>Plasmodium (Vinckeia)</taxon>
    </lineage>
</organism>
<protein>
    <submittedName>
        <fullName evidence="1">Uncharacterized protein</fullName>
    </submittedName>
</protein>
<sequence length="38" mass="4410">MQNEDTKGECKGRIQNENTKCINEQKETHFNGPTLLLF</sequence>
<dbReference type="Proteomes" id="UP000008553">
    <property type="component" value="Unassembled WGS sequence"/>
</dbReference>
<dbReference type="PaxDb" id="73239-Q7RE08"/>
<dbReference type="AlphaFoldDB" id="Q7RE08"/>
<reference evidence="1 2" key="1">
    <citation type="journal article" date="2002" name="Nature">
        <title>Genome sequence and comparative analysis of the model rodent malaria parasite Plasmodium yoelii yoelii.</title>
        <authorList>
            <person name="Carlton J.M."/>
            <person name="Angiuoli S.V."/>
            <person name="Suh B.B."/>
            <person name="Kooij T.W."/>
            <person name="Pertea M."/>
            <person name="Silva J.C."/>
            <person name="Ermolaeva M.D."/>
            <person name="Allen J.E."/>
            <person name="Selengut J.D."/>
            <person name="Koo H.L."/>
            <person name="Peterson J.D."/>
            <person name="Pop M."/>
            <person name="Kosack D.S."/>
            <person name="Shumway M.F."/>
            <person name="Bidwell S.L."/>
            <person name="Shallom S.J."/>
            <person name="van Aken S.E."/>
            <person name="Riedmuller S.B."/>
            <person name="Feldblyum T.V."/>
            <person name="Cho J.K."/>
            <person name="Quackenbush J."/>
            <person name="Sedegah M."/>
            <person name="Shoaibi A."/>
            <person name="Cummings L.M."/>
            <person name="Florens L."/>
            <person name="Yates J.R."/>
            <person name="Raine J.D."/>
            <person name="Sinden R.E."/>
            <person name="Harris M.A."/>
            <person name="Cunningham D.A."/>
            <person name="Preiser P.R."/>
            <person name="Bergman L.W."/>
            <person name="Vaidya A.B."/>
            <person name="van Lin L.H."/>
            <person name="Janse C.J."/>
            <person name="Waters A.P."/>
            <person name="Smith H.O."/>
            <person name="White O.R."/>
            <person name="Salzberg S.L."/>
            <person name="Venter J.C."/>
            <person name="Fraser C.M."/>
            <person name="Hoffman S.L."/>
            <person name="Gardner M.J."/>
            <person name="Carucci D.J."/>
        </authorList>
    </citation>
    <scope>NUCLEOTIDE SEQUENCE [LARGE SCALE GENOMIC DNA]</scope>
    <source>
        <strain evidence="1 2">17XNL</strain>
    </source>
</reference>